<feature type="compositionally biased region" description="Basic residues" evidence="1">
    <location>
        <begin position="62"/>
        <end position="74"/>
    </location>
</feature>
<comment type="caution">
    <text evidence="2">The sequence shown here is derived from an EMBL/GenBank/DDBJ whole genome shotgun (WGS) entry which is preliminary data.</text>
</comment>
<protein>
    <submittedName>
        <fullName evidence="2">Uncharacterized protein</fullName>
    </submittedName>
</protein>
<reference evidence="2" key="1">
    <citation type="submission" date="2021-02" db="EMBL/GenBank/DDBJ databases">
        <authorList>
            <person name="Dougan E. K."/>
            <person name="Rhodes N."/>
            <person name="Thang M."/>
            <person name="Chan C."/>
        </authorList>
    </citation>
    <scope>NUCLEOTIDE SEQUENCE</scope>
</reference>
<gene>
    <name evidence="2" type="ORF">PGLA2088_LOCUS45539</name>
</gene>
<sequence>MCEDRDLLWLERLLLAAPRRSSRHRGGGTEVRGAGSCRKSPQGGGPPRFHVQKAGSEAVVGRHSRHKTGRSFSF</sequence>
<name>A0A813LN89_POLGL</name>
<feature type="region of interest" description="Disordered" evidence="1">
    <location>
        <begin position="20"/>
        <end position="74"/>
    </location>
</feature>
<dbReference type="Proteomes" id="UP000626109">
    <property type="component" value="Unassembled WGS sequence"/>
</dbReference>
<organism evidence="2 3">
    <name type="scientific">Polarella glacialis</name>
    <name type="common">Dinoflagellate</name>
    <dbReference type="NCBI Taxonomy" id="89957"/>
    <lineage>
        <taxon>Eukaryota</taxon>
        <taxon>Sar</taxon>
        <taxon>Alveolata</taxon>
        <taxon>Dinophyceae</taxon>
        <taxon>Suessiales</taxon>
        <taxon>Suessiaceae</taxon>
        <taxon>Polarella</taxon>
    </lineage>
</organism>
<dbReference type="AlphaFoldDB" id="A0A813LN89"/>
<evidence type="ECO:0000256" key="1">
    <source>
        <dbReference type="SAM" id="MobiDB-lite"/>
    </source>
</evidence>
<evidence type="ECO:0000313" key="2">
    <source>
        <dbReference type="EMBL" id="CAE8729831.1"/>
    </source>
</evidence>
<accession>A0A813LN89</accession>
<dbReference type="EMBL" id="CAJNNW010035752">
    <property type="protein sequence ID" value="CAE8729831.1"/>
    <property type="molecule type" value="Genomic_DNA"/>
</dbReference>
<evidence type="ECO:0000313" key="3">
    <source>
        <dbReference type="Proteomes" id="UP000626109"/>
    </source>
</evidence>
<proteinExistence type="predicted"/>